<comment type="caution">
    <text evidence="1">The sequence shown here is derived from an EMBL/GenBank/DDBJ whole genome shotgun (WGS) entry which is preliminary data.</text>
</comment>
<sequence>MGFHRYQTSTKIATSYTRYGYLMDPEISPPPLVIGAKYSVQGQNSLLSVEDCEFMIEIVFTEPTLFLDETHDIHKNLINKLNIILKSRNCQHSQKLGQQVLMHFKNGQYTCRVSGFHMQLAHKISFELLQFINSNTKSFTRIPGIKYYCGLSLALTEPSVKRRKLENFFRWKLVSLLLSHSHAAVHVFLIKEILSALHELIPCV</sequence>
<dbReference type="VEuPathDB" id="FungiDB:VP01_1030g1"/>
<evidence type="ECO:0000313" key="1">
    <source>
        <dbReference type="EMBL" id="KNZ64417.1"/>
    </source>
</evidence>
<gene>
    <name evidence="1" type="ORF">VP01_1030g1</name>
</gene>
<accession>A0A0L6VUZ3</accession>
<protein>
    <submittedName>
        <fullName evidence="1">Uncharacterized protein</fullName>
    </submittedName>
</protein>
<organism evidence="1 2">
    <name type="scientific">Puccinia sorghi</name>
    <dbReference type="NCBI Taxonomy" id="27349"/>
    <lineage>
        <taxon>Eukaryota</taxon>
        <taxon>Fungi</taxon>
        <taxon>Dikarya</taxon>
        <taxon>Basidiomycota</taxon>
        <taxon>Pucciniomycotina</taxon>
        <taxon>Pucciniomycetes</taxon>
        <taxon>Pucciniales</taxon>
        <taxon>Pucciniaceae</taxon>
        <taxon>Puccinia</taxon>
    </lineage>
</organism>
<proteinExistence type="predicted"/>
<dbReference type="EMBL" id="LAVV01000344">
    <property type="protein sequence ID" value="KNZ64417.1"/>
    <property type="molecule type" value="Genomic_DNA"/>
</dbReference>
<dbReference type="AlphaFoldDB" id="A0A0L6VUZ3"/>
<evidence type="ECO:0000313" key="2">
    <source>
        <dbReference type="Proteomes" id="UP000037035"/>
    </source>
</evidence>
<keyword evidence="2" id="KW-1185">Reference proteome</keyword>
<dbReference type="Proteomes" id="UP000037035">
    <property type="component" value="Unassembled WGS sequence"/>
</dbReference>
<name>A0A0L6VUZ3_9BASI</name>
<reference evidence="1 2" key="1">
    <citation type="submission" date="2015-08" db="EMBL/GenBank/DDBJ databases">
        <title>Next Generation Sequencing and Analysis of the Genome of Puccinia sorghi L Schw, the Causal Agent of Maize Common Rust.</title>
        <authorList>
            <person name="Rochi L."/>
            <person name="Burguener G."/>
            <person name="Darino M."/>
            <person name="Turjanski A."/>
            <person name="Kreff E."/>
            <person name="Dieguez M.J."/>
            <person name="Sacco F."/>
        </authorList>
    </citation>
    <scope>NUCLEOTIDE SEQUENCE [LARGE SCALE GENOMIC DNA]</scope>
    <source>
        <strain evidence="1 2">RO10H11247</strain>
    </source>
</reference>